<evidence type="ECO:0000256" key="6">
    <source>
        <dbReference type="ARBA" id="ARBA00023274"/>
    </source>
</evidence>
<dbReference type="InterPro" id="IPR051991">
    <property type="entry name" value="Mitoribosomal_protein_bL32"/>
</dbReference>
<organism evidence="11 12">
    <name type="scientific">Dinothrombium tinctorium</name>
    <dbReference type="NCBI Taxonomy" id="1965070"/>
    <lineage>
        <taxon>Eukaryota</taxon>
        <taxon>Metazoa</taxon>
        <taxon>Ecdysozoa</taxon>
        <taxon>Arthropoda</taxon>
        <taxon>Chelicerata</taxon>
        <taxon>Arachnida</taxon>
        <taxon>Acari</taxon>
        <taxon>Acariformes</taxon>
        <taxon>Trombidiformes</taxon>
        <taxon>Prostigmata</taxon>
        <taxon>Anystina</taxon>
        <taxon>Parasitengona</taxon>
        <taxon>Trombidioidea</taxon>
        <taxon>Trombidiidae</taxon>
        <taxon>Dinothrombium</taxon>
    </lineage>
</organism>
<evidence type="ECO:0000256" key="5">
    <source>
        <dbReference type="ARBA" id="ARBA00023128"/>
    </source>
</evidence>
<dbReference type="GO" id="GO:0003735">
    <property type="term" value="F:structural constituent of ribosome"/>
    <property type="evidence" value="ECO:0007669"/>
    <property type="project" value="TreeGrafter"/>
</dbReference>
<keyword evidence="6" id="KW-0687">Ribonucleoprotein</keyword>
<accession>A0A443R8K3</accession>
<comment type="function">
    <text evidence="9">Component of the mitochondrial large ribosomal subunit (mt-LSU). The mitochondrial ribosome (mitoribosome) is a large ribonucleoprotein complex responsible for the synthesis of proteins inside mitochondria.</text>
</comment>
<dbReference type="SUPFAM" id="SSF57829">
    <property type="entry name" value="Zn-binding ribosomal proteins"/>
    <property type="match status" value="1"/>
</dbReference>
<keyword evidence="5" id="KW-0496">Mitochondrion</keyword>
<sequence>MREPVFAWNVLLPFDERELQNDESREERSEDSKSILDSIFDGFLYGVPKGRRSLERRLKRKFGAENWGPEARKMLRPKNNLITCETCGHFHEVQYICWNCYQRVKQETEVVQKVIQDSFKLDAVEEDVVVRYKNDEKEKITNKRIVEIEKQRPAWFSSNLLSKTIGDVKPKPNVVPADKQAKFKE</sequence>
<comment type="caution">
    <text evidence="11">The sequence shown here is derived from an EMBL/GenBank/DDBJ whole genome shotgun (WGS) entry which is preliminary data.</text>
</comment>
<evidence type="ECO:0000313" key="12">
    <source>
        <dbReference type="Proteomes" id="UP000285301"/>
    </source>
</evidence>
<keyword evidence="3" id="KW-0809">Transit peptide</keyword>
<comment type="subcellular location">
    <subcellularLocation>
        <location evidence="1">Mitochondrion</location>
    </subcellularLocation>
</comment>
<keyword evidence="4 11" id="KW-0689">Ribosomal protein</keyword>
<dbReference type="STRING" id="1965070.A0A443R8K3"/>
<comment type="similarity">
    <text evidence="2">Belongs to the bacterial ribosomal protein bL32 family.</text>
</comment>
<evidence type="ECO:0000256" key="4">
    <source>
        <dbReference type="ARBA" id="ARBA00022980"/>
    </source>
</evidence>
<evidence type="ECO:0000256" key="8">
    <source>
        <dbReference type="ARBA" id="ARBA00042577"/>
    </source>
</evidence>
<feature type="region of interest" description="Disordered" evidence="10">
    <location>
        <begin position="166"/>
        <end position="185"/>
    </location>
</feature>
<dbReference type="PANTHER" id="PTHR21026:SF2">
    <property type="entry name" value="LARGE RIBOSOMAL SUBUNIT PROTEIN BL32M"/>
    <property type="match status" value="1"/>
</dbReference>
<proteinExistence type="inferred from homology"/>
<evidence type="ECO:0000256" key="3">
    <source>
        <dbReference type="ARBA" id="ARBA00022946"/>
    </source>
</evidence>
<reference evidence="11 12" key="1">
    <citation type="journal article" date="2018" name="Gigascience">
        <title>Genomes of trombidid mites reveal novel predicted allergens and laterally-transferred genes associated with secondary metabolism.</title>
        <authorList>
            <person name="Dong X."/>
            <person name="Chaisiri K."/>
            <person name="Xia D."/>
            <person name="Armstrong S.D."/>
            <person name="Fang Y."/>
            <person name="Donnelly M.J."/>
            <person name="Kadowaki T."/>
            <person name="McGarry J.W."/>
            <person name="Darby A.C."/>
            <person name="Makepeace B.L."/>
        </authorList>
    </citation>
    <scope>NUCLEOTIDE SEQUENCE [LARGE SCALE GENOMIC DNA]</scope>
    <source>
        <strain evidence="11">UoL-WK</strain>
    </source>
</reference>
<dbReference type="OrthoDB" id="2014905at2759"/>
<protein>
    <recommendedName>
        <fullName evidence="7">Large ribosomal subunit protein bL32m</fullName>
    </recommendedName>
    <alternativeName>
        <fullName evidence="8">39S ribosomal protein L32, mitochondrial</fullName>
    </alternativeName>
</protein>
<dbReference type="PANTHER" id="PTHR21026">
    <property type="entry name" value="39S RIBOSOMAL PROTEIN L32, MITOCHONDRIAL"/>
    <property type="match status" value="1"/>
</dbReference>
<dbReference type="GO" id="GO:0005762">
    <property type="term" value="C:mitochondrial large ribosomal subunit"/>
    <property type="evidence" value="ECO:0007669"/>
    <property type="project" value="TreeGrafter"/>
</dbReference>
<evidence type="ECO:0000256" key="9">
    <source>
        <dbReference type="ARBA" id="ARBA00045766"/>
    </source>
</evidence>
<dbReference type="AlphaFoldDB" id="A0A443R8K3"/>
<dbReference type="EMBL" id="NCKU01001643">
    <property type="protein sequence ID" value="RWS11593.1"/>
    <property type="molecule type" value="Genomic_DNA"/>
</dbReference>
<dbReference type="GO" id="GO:0006412">
    <property type="term" value="P:translation"/>
    <property type="evidence" value="ECO:0007669"/>
    <property type="project" value="InterPro"/>
</dbReference>
<name>A0A443R8K3_9ACAR</name>
<gene>
    <name evidence="11" type="ORF">B4U79_12714</name>
</gene>
<evidence type="ECO:0000256" key="10">
    <source>
        <dbReference type="SAM" id="MobiDB-lite"/>
    </source>
</evidence>
<dbReference type="InterPro" id="IPR011332">
    <property type="entry name" value="Ribosomal_zn-bd"/>
</dbReference>
<evidence type="ECO:0000313" key="11">
    <source>
        <dbReference type="EMBL" id="RWS11593.1"/>
    </source>
</evidence>
<evidence type="ECO:0000256" key="1">
    <source>
        <dbReference type="ARBA" id="ARBA00004173"/>
    </source>
</evidence>
<dbReference type="Proteomes" id="UP000285301">
    <property type="component" value="Unassembled WGS sequence"/>
</dbReference>
<evidence type="ECO:0000256" key="2">
    <source>
        <dbReference type="ARBA" id="ARBA00008560"/>
    </source>
</evidence>
<evidence type="ECO:0000256" key="7">
    <source>
        <dbReference type="ARBA" id="ARBA00039935"/>
    </source>
</evidence>
<keyword evidence="12" id="KW-1185">Reference proteome</keyword>